<dbReference type="PIRSF" id="PIRSF000714">
    <property type="entry name" value="HIT"/>
    <property type="match status" value="1"/>
</dbReference>
<name>A0A839HTF2_9BURK</name>
<dbReference type="PROSITE" id="PS51084">
    <property type="entry name" value="HIT_2"/>
    <property type="match status" value="1"/>
</dbReference>
<evidence type="ECO:0000313" key="4">
    <source>
        <dbReference type="Proteomes" id="UP000586093"/>
    </source>
</evidence>
<gene>
    <name evidence="3" type="ORF">H4F90_11130</name>
</gene>
<accession>A0A839HTF2</accession>
<dbReference type="InterPro" id="IPR026026">
    <property type="entry name" value="HIT_Hint"/>
</dbReference>
<feature type="domain" description="HIT" evidence="2">
    <location>
        <begin position="7"/>
        <end position="108"/>
    </location>
</feature>
<dbReference type="InterPro" id="IPR036265">
    <property type="entry name" value="HIT-like_sf"/>
</dbReference>
<dbReference type="Pfam" id="PF01230">
    <property type="entry name" value="HIT"/>
    <property type="match status" value="1"/>
</dbReference>
<reference evidence="3 4" key="1">
    <citation type="submission" date="2020-08" db="EMBL/GenBank/DDBJ databases">
        <title>Aquariorum lacteus gen. nov., sp. nov., a new member of the family Comamonadaceae, isolated from freshwater aquarium.</title>
        <authorList>
            <person name="Chun S.-J."/>
        </authorList>
    </citation>
    <scope>NUCLEOTIDE SEQUENCE [LARGE SCALE GENOMIC DNA]</scope>
    <source>
        <strain evidence="3 4">SJAQ100</strain>
    </source>
</reference>
<evidence type="ECO:0000313" key="3">
    <source>
        <dbReference type="EMBL" id="MBB1162531.1"/>
    </source>
</evidence>
<evidence type="ECO:0000256" key="1">
    <source>
        <dbReference type="PROSITE-ProRule" id="PRU00464"/>
    </source>
</evidence>
<protein>
    <submittedName>
        <fullName evidence="3">HIT family protein</fullName>
    </submittedName>
</protein>
<dbReference type="Proteomes" id="UP000586093">
    <property type="component" value="Unassembled WGS sequence"/>
</dbReference>
<sequence>MNPVGATPCELCAGDGGALVWRNAELRVIQAAEPEFPAFYRVVWNAHVAEMSDLDPGQQARLMAAVLAVEQVLREALAPTKINLASLGNMVPHLHWHVIARDRADSRWPAPVWASAERPVEPALAAVWAVRQPELARRIRERLDP</sequence>
<dbReference type="SUPFAM" id="SSF54197">
    <property type="entry name" value="HIT-like"/>
    <property type="match status" value="1"/>
</dbReference>
<dbReference type="Gene3D" id="3.30.428.10">
    <property type="entry name" value="HIT-like"/>
    <property type="match status" value="1"/>
</dbReference>
<organism evidence="3 4">
    <name type="scientific">Aquariibacter albus</name>
    <dbReference type="NCBI Taxonomy" id="2759899"/>
    <lineage>
        <taxon>Bacteria</taxon>
        <taxon>Pseudomonadati</taxon>
        <taxon>Pseudomonadota</taxon>
        <taxon>Betaproteobacteria</taxon>
        <taxon>Burkholderiales</taxon>
        <taxon>Sphaerotilaceae</taxon>
        <taxon>Aquariibacter</taxon>
    </lineage>
</organism>
<proteinExistence type="predicted"/>
<feature type="short sequence motif" description="Histidine triad motif" evidence="1">
    <location>
        <begin position="93"/>
        <end position="97"/>
    </location>
</feature>
<evidence type="ECO:0000259" key="2">
    <source>
        <dbReference type="PROSITE" id="PS51084"/>
    </source>
</evidence>
<dbReference type="EMBL" id="JACIVI010000004">
    <property type="protein sequence ID" value="MBB1162531.1"/>
    <property type="molecule type" value="Genomic_DNA"/>
</dbReference>
<keyword evidence="4" id="KW-1185">Reference proteome</keyword>
<dbReference type="RefSeq" id="WP_182664571.1">
    <property type="nucleotide sequence ID" value="NZ_JACIVI010000004.1"/>
</dbReference>
<dbReference type="GO" id="GO:0003824">
    <property type="term" value="F:catalytic activity"/>
    <property type="evidence" value="ECO:0007669"/>
    <property type="project" value="InterPro"/>
</dbReference>
<dbReference type="InterPro" id="IPR011146">
    <property type="entry name" value="HIT-like"/>
</dbReference>
<dbReference type="AlphaFoldDB" id="A0A839HTF2"/>
<comment type="caution">
    <text evidence="3">The sequence shown here is derived from an EMBL/GenBank/DDBJ whole genome shotgun (WGS) entry which is preliminary data.</text>
</comment>